<dbReference type="EMBL" id="JAPZBS010000010">
    <property type="protein sequence ID" value="KAJ5355276.1"/>
    <property type="molecule type" value="Genomic_DNA"/>
</dbReference>
<dbReference type="Proteomes" id="UP001147782">
    <property type="component" value="Unassembled WGS sequence"/>
</dbReference>
<protein>
    <recommendedName>
        <fullName evidence="3">BTB domain-containing protein</fullName>
    </recommendedName>
</protein>
<dbReference type="GeneID" id="81444580"/>
<organism evidence="1 2">
    <name type="scientific">Penicillium cataractarum</name>
    <dbReference type="NCBI Taxonomy" id="2100454"/>
    <lineage>
        <taxon>Eukaryota</taxon>
        <taxon>Fungi</taxon>
        <taxon>Dikarya</taxon>
        <taxon>Ascomycota</taxon>
        <taxon>Pezizomycotina</taxon>
        <taxon>Eurotiomycetes</taxon>
        <taxon>Eurotiomycetidae</taxon>
        <taxon>Eurotiales</taxon>
        <taxon>Aspergillaceae</taxon>
        <taxon>Penicillium</taxon>
    </lineage>
</organism>
<reference evidence="1" key="1">
    <citation type="submission" date="2022-11" db="EMBL/GenBank/DDBJ databases">
        <authorList>
            <person name="Petersen C."/>
        </authorList>
    </citation>
    <scope>NUCLEOTIDE SEQUENCE</scope>
    <source>
        <strain evidence="1">IBT 29864</strain>
    </source>
</reference>
<proteinExistence type="predicted"/>
<keyword evidence="2" id="KW-1185">Reference proteome</keyword>
<accession>A0A9W9R7Y3</accession>
<dbReference type="CDD" id="cd18186">
    <property type="entry name" value="BTB_POZ_ZBTB_KLHL-like"/>
    <property type="match status" value="1"/>
</dbReference>
<dbReference type="AlphaFoldDB" id="A0A9W9R7Y3"/>
<sequence length="305" mass="34243">MDTSKMEIIDPNGDVILTLVHEPDIKSNPNTTPNATQAPKQARFQVSSKHLMLPSPYFMKRLGPNWSEGRELALNGVAEIKIEGFDSEALLIILNAMHSRNDQVPSDVTFELLVKIAQLTEYFQCNKAIGVFGATWFNQFRRLRGDSNELPGYLLVSHVFGSEADLKRGISCAWKESNGPFDTKNLPLPSFVKDTIDANRESFNENLASHIGRQVIQSLGTPPGSRYTCESLRLGFWAKGKRLNEGAPAKDDASSPKSLSEQIWQWNEKAKHTCPEKWCRNCSNFMKLLGPDLTAQIQDARQSYR</sequence>
<evidence type="ECO:0000313" key="2">
    <source>
        <dbReference type="Proteomes" id="UP001147782"/>
    </source>
</evidence>
<reference evidence="1" key="2">
    <citation type="journal article" date="2023" name="IMA Fungus">
        <title>Comparative genomic study of the Penicillium genus elucidates a diverse pangenome and 15 lateral gene transfer events.</title>
        <authorList>
            <person name="Petersen C."/>
            <person name="Sorensen T."/>
            <person name="Nielsen M.R."/>
            <person name="Sondergaard T.E."/>
            <person name="Sorensen J.L."/>
            <person name="Fitzpatrick D.A."/>
            <person name="Frisvad J.C."/>
            <person name="Nielsen K.L."/>
        </authorList>
    </citation>
    <scope>NUCLEOTIDE SEQUENCE</scope>
    <source>
        <strain evidence="1">IBT 29864</strain>
    </source>
</reference>
<evidence type="ECO:0008006" key="3">
    <source>
        <dbReference type="Google" id="ProtNLM"/>
    </source>
</evidence>
<evidence type="ECO:0000313" key="1">
    <source>
        <dbReference type="EMBL" id="KAJ5355276.1"/>
    </source>
</evidence>
<dbReference type="OrthoDB" id="5275938at2759"/>
<comment type="caution">
    <text evidence="1">The sequence shown here is derived from an EMBL/GenBank/DDBJ whole genome shotgun (WGS) entry which is preliminary data.</text>
</comment>
<name>A0A9W9R7Y3_9EURO</name>
<dbReference type="RefSeq" id="XP_056549299.1">
    <property type="nucleotide sequence ID" value="XM_056705401.1"/>
</dbReference>
<gene>
    <name evidence="1" type="ORF">N7496_012488</name>
</gene>